<reference evidence="1 2" key="1">
    <citation type="submission" date="2018-05" db="EMBL/GenBank/DDBJ databases">
        <authorList>
            <person name="Lanie J.A."/>
            <person name="Ng W.-L."/>
            <person name="Kazmierczak K.M."/>
            <person name="Andrzejewski T.M."/>
            <person name="Davidsen T.M."/>
            <person name="Wayne K.J."/>
            <person name="Tettelin H."/>
            <person name="Glass J.I."/>
            <person name="Rusch D."/>
            <person name="Podicherti R."/>
            <person name="Tsui H.-C.T."/>
            <person name="Winkler M.E."/>
        </authorList>
    </citation>
    <scope>NUCLEOTIDE SEQUENCE [LARGE SCALE GENOMIC DNA]</scope>
    <source>
        <strain evidence="1 2">BUT-10</strain>
    </source>
</reference>
<evidence type="ECO:0000313" key="2">
    <source>
        <dbReference type="Proteomes" id="UP000249524"/>
    </source>
</evidence>
<name>A0A328BQA5_9CAUL</name>
<comment type="caution">
    <text evidence="1">The sequence shown here is derived from an EMBL/GenBank/DDBJ whole genome shotgun (WGS) entry which is preliminary data.</text>
</comment>
<evidence type="ECO:0000313" key="1">
    <source>
        <dbReference type="EMBL" id="RAK68779.1"/>
    </source>
</evidence>
<accession>A0A328BQA5</accession>
<sequence>MSEPARQQVAPRQSAEVTSVTGASMMDLIARLAADPNTDVDKFERMLGMAERIRAHEAKVAFTKAKLAMKPSLPVIDERGQILNSAGRVQSTYAEWEDINEAIEPILTEHGFDLAFRPGTSSEGKVIVTGVLTHVAGHAEEAEITLPLDSSGGKNAVQGVGSSLSYGKRYAAIALLNITSRHKRDRDDDGRGAGMSQEAQDAIANINMAASLDDLRKWRGDHFDRLSKSLRQEELREVVALWNRRLKAAKGEGQANG</sequence>
<gene>
    <name evidence="1" type="ORF">DJ019_01850</name>
</gene>
<dbReference type="Pfam" id="PF04404">
    <property type="entry name" value="ERF"/>
    <property type="match status" value="1"/>
</dbReference>
<dbReference type="RefSeq" id="WP_111274271.1">
    <property type="nucleotide sequence ID" value="NZ_QFYS01000001.1"/>
</dbReference>
<dbReference type="EMBL" id="QFYS01000001">
    <property type="protein sequence ID" value="RAK68779.1"/>
    <property type="molecule type" value="Genomic_DNA"/>
</dbReference>
<proteinExistence type="predicted"/>
<protein>
    <recommendedName>
        <fullName evidence="3">ERF family protein</fullName>
    </recommendedName>
</protein>
<evidence type="ECO:0008006" key="3">
    <source>
        <dbReference type="Google" id="ProtNLM"/>
    </source>
</evidence>
<dbReference type="InterPro" id="IPR007499">
    <property type="entry name" value="ERF_bacteria_virus"/>
</dbReference>
<dbReference type="Proteomes" id="UP000249524">
    <property type="component" value="Unassembled WGS sequence"/>
</dbReference>
<dbReference type="AlphaFoldDB" id="A0A328BQA5"/>
<keyword evidence="2" id="KW-1185">Reference proteome</keyword>
<dbReference type="OrthoDB" id="7856237at2"/>
<organism evidence="1 2">
    <name type="scientific">Phenylobacterium kunshanense</name>
    <dbReference type="NCBI Taxonomy" id="1445034"/>
    <lineage>
        <taxon>Bacteria</taxon>
        <taxon>Pseudomonadati</taxon>
        <taxon>Pseudomonadota</taxon>
        <taxon>Alphaproteobacteria</taxon>
        <taxon>Caulobacterales</taxon>
        <taxon>Caulobacteraceae</taxon>
        <taxon>Phenylobacterium</taxon>
    </lineage>
</organism>